<organism evidence="6 7">
    <name type="scientific">Dreissena polymorpha</name>
    <name type="common">Zebra mussel</name>
    <name type="synonym">Mytilus polymorpha</name>
    <dbReference type="NCBI Taxonomy" id="45954"/>
    <lineage>
        <taxon>Eukaryota</taxon>
        <taxon>Metazoa</taxon>
        <taxon>Spiralia</taxon>
        <taxon>Lophotrochozoa</taxon>
        <taxon>Mollusca</taxon>
        <taxon>Bivalvia</taxon>
        <taxon>Autobranchia</taxon>
        <taxon>Heteroconchia</taxon>
        <taxon>Euheterodonta</taxon>
        <taxon>Imparidentia</taxon>
        <taxon>Neoheterodontei</taxon>
        <taxon>Myida</taxon>
        <taxon>Dreissenoidea</taxon>
        <taxon>Dreissenidae</taxon>
        <taxon>Dreissena</taxon>
    </lineage>
</organism>
<evidence type="ECO:0000256" key="3">
    <source>
        <dbReference type="ARBA" id="ARBA00022801"/>
    </source>
</evidence>
<evidence type="ECO:0000256" key="2">
    <source>
        <dbReference type="ARBA" id="ARBA00012663"/>
    </source>
</evidence>
<sequence length="101" mass="11455">MHFSTEKLKIQQVFSKPSAYVIILSRNNTIGPEGYTLSVDENVIRLEASDAVGMFYAVQSLRSIIDGASGANIRAMTVHDAPRYRWRGRHLDGRFENFSYD</sequence>
<dbReference type="Proteomes" id="UP000828390">
    <property type="component" value="Unassembled WGS sequence"/>
</dbReference>
<dbReference type="EMBL" id="JAIWYP010000002">
    <property type="protein sequence ID" value="KAH3867198.1"/>
    <property type="molecule type" value="Genomic_DNA"/>
</dbReference>
<keyword evidence="7" id="KW-1185">Reference proteome</keyword>
<dbReference type="PANTHER" id="PTHR22600:SF57">
    <property type="entry name" value="BETA-N-ACETYLHEXOSAMINIDASE"/>
    <property type="match status" value="1"/>
</dbReference>
<dbReference type="GO" id="GO:0005975">
    <property type="term" value="P:carbohydrate metabolic process"/>
    <property type="evidence" value="ECO:0007669"/>
    <property type="project" value="InterPro"/>
</dbReference>
<keyword evidence="4" id="KW-0326">Glycosidase</keyword>
<dbReference type="AlphaFoldDB" id="A0A9D4M0N8"/>
<proteinExistence type="predicted"/>
<dbReference type="GO" id="GO:0016020">
    <property type="term" value="C:membrane"/>
    <property type="evidence" value="ECO:0007669"/>
    <property type="project" value="TreeGrafter"/>
</dbReference>
<dbReference type="SUPFAM" id="SSF55545">
    <property type="entry name" value="beta-N-acetylhexosaminidase-like domain"/>
    <property type="match status" value="1"/>
</dbReference>
<dbReference type="InterPro" id="IPR025705">
    <property type="entry name" value="Beta_hexosaminidase_sua/sub"/>
</dbReference>
<keyword evidence="3" id="KW-0378">Hydrolase</keyword>
<comment type="catalytic activity">
    <reaction evidence="1">
        <text>Hydrolysis of terminal non-reducing N-acetyl-D-hexosamine residues in N-acetyl-beta-D-hexosaminides.</text>
        <dbReference type="EC" id="3.2.1.52"/>
    </reaction>
</comment>
<dbReference type="Gene3D" id="3.30.379.10">
    <property type="entry name" value="Chitobiase/beta-hexosaminidase domain 2-like"/>
    <property type="match status" value="1"/>
</dbReference>
<dbReference type="InterPro" id="IPR029018">
    <property type="entry name" value="Hex-like_dom2"/>
</dbReference>
<evidence type="ECO:0000313" key="7">
    <source>
        <dbReference type="Proteomes" id="UP000828390"/>
    </source>
</evidence>
<feature type="domain" description="Beta-hexosaminidase bacterial type N-terminal" evidence="5">
    <location>
        <begin position="14"/>
        <end position="81"/>
    </location>
</feature>
<dbReference type="InterPro" id="IPR015882">
    <property type="entry name" value="HEX_bac_N"/>
</dbReference>
<evidence type="ECO:0000256" key="4">
    <source>
        <dbReference type="ARBA" id="ARBA00023295"/>
    </source>
</evidence>
<dbReference type="PANTHER" id="PTHR22600">
    <property type="entry name" value="BETA-HEXOSAMINIDASE"/>
    <property type="match status" value="1"/>
</dbReference>
<protein>
    <recommendedName>
        <fullName evidence="2">beta-N-acetylhexosaminidase</fullName>
        <ecNumber evidence="2">3.2.1.52</ecNumber>
    </recommendedName>
</protein>
<dbReference type="EC" id="3.2.1.52" evidence="2"/>
<evidence type="ECO:0000259" key="5">
    <source>
        <dbReference type="Pfam" id="PF02838"/>
    </source>
</evidence>
<reference evidence="6" key="1">
    <citation type="journal article" date="2019" name="bioRxiv">
        <title>The Genome of the Zebra Mussel, Dreissena polymorpha: A Resource for Invasive Species Research.</title>
        <authorList>
            <person name="McCartney M.A."/>
            <person name="Auch B."/>
            <person name="Kono T."/>
            <person name="Mallez S."/>
            <person name="Zhang Y."/>
            <person name="Obille A."/>
            <person name="Becker A."/>
            <person name="Abrahante J.E."/>
            <person name="Garbe J."/>
            <person name="Badalamenti J.P."/>
            <person name="Herman A."/>
            <person name="Mangelson H."/>
            <person name="Liachko I."/>
            <person name="Sullivan S."/>
            <person name="Sone E.D."/>
            <person name="Koren S."/>
            <person name="Silverstein K.A.T."/>
            <person name="Beckman K.B."/>
            <person name="Gohl D.M."/>
        </authorList>
    </citation>
    <scope>NUCLEOTIDE SEQUENCE</scope>
    <source>
        <strain evidence="6">Duluth1</strain>
        <tissue evidence="6">Whole animal</tissue>
    </source>
</reference>
<comment type="caution">
    <text evidence="6">The sequence shown here is derived from an EMBL/GenBank/DDBJ whole genome shotgun (WGS) entry which is preliminary data.</text>
</comment>
<evidence type="ECO:0000256" key="1">
    <source>
        <dbReference type="ARBA" id="ARBA00001231"/>
    </source>
</evidence>
<gene>
    <name evidence="6" type="ORF">DPMN_030323</name>
</gene>
<reference evidence="6" key="2">
    <citation type="submission" date="2020-11" db="EMBL/GenBank/DDBJ databases">
        <authorList>
            <person name="McCartney M.A."/>
            <person name="Auch B."/>
            <person name="Kono T."/>
            <person name="Mallez S."/>
            <person name="Becker A."/>
            <person name="Gohl D.M."/>
            <person name="Silverstein K.A.T."/>
            <person name="Koren S."/>
            <person name="Bechman K.B."/>
            <person name="Herman A."/>
            <person name="Abrahante J.E."/>
            <person name="Garbe J."/>
        </authorList>
    </citation>
    <scope>NUCLEOTIDE SEQUENCE</scope>
    <source>
        <strain evidence="6">Duluth1</strain>
        <tissue evidence="6">Whole animal</tissue>
    </source>
</reference>
<accession>A0A9D4M0N8</accession>
<evidence type="ECO:0000313" key="6">
    <source>
        <dbReference type="EMBL" id="KAH3867198.1"/>
    </source>
</evidence>
<dbReference type="GO" id="GO:0004563">
    <property type="term" value="F:beta-N-acetylhexosaminidase activity"/>
    <property type="evidence" value="ECO:0007669"/>
    <property type="project" value="UniProtKB-EC"/>
</dbReference>
<name>A0A9D4M0N8_DREPO</name>
<dbReference type="Pfam" id="PF02838">
    <property type="entry name" value="Glyco_hydro_20b"/>
    <property type="match status" value="1"/>
</dbReference>
<dbReference type="GO" id="GO:0030203">
    <property type="term" value="P:glycosaminoglycan metabolic process"/>
    <property type="evidence" value="ECO:0007669"/>
    <property type="project" value="TreeGrafter"/>
</dbReference>